<protein>
    <submittedName>
        <fullName evidence="1">Uncharacterized protein</fullName>
    </submittedName>
</protein>
<comment type="caution">
    <text evidence="1">The sequence shown here is derived from an EMBL/GenBank/DDBJ whole genome shotgun (WGS) entry which is preliminary data.</text>
</comment>
<reference evidence="1" key="1">
    <citation type="submission" date="2022-02" db="EMBL/GenBank/DDBJ databases">
        <title>Plant Genome Project.</title>
        <authorList>
            <person name="Zhang R.-G."/>
        </authorList>
    </citation>
    <scope>NUCLEOTIDE SEQUENCE</scope>
    <source>
        <strain evidence="1">AT1</strain>
    </source>
</reference>
<organism evidence="1 2">
    <name type="scientific">Rhododendron molle</name>
    <name type="common">Chinese azalea</name>
    <name type="synonym">Azalea mollis</name>
    <dbReference type="NCBI Taxonomy" id="49168"/>
    <lineage>
        <taxon>Eukaryota</taxon>
        <taxon>Viridiplantae</taxon>
        <taxon>Streptophyta</taxon>
        <taxon>Embryophyta</taxon>
        <taxon>Tracheophyta</taxon>
        <taxon>Spermatophyta</taxon>
        <taxon>Magnoliopsida</taxon>
        <taxon>eudicotyledons</taxon>
        <taxon>Gunneridae</taxon>
        <taxon>Pentapetalae</taxon>
        <taxon>asterids</taxon>
        <taxon>Ericales</taxon>
        <taxon>Ericaceae</taxon>
        <taxon>Ericoideae</taxon>
        <taxon>Rhodoreae</taxon>
        <taxon>Rhododendron</taxon>
    </lineage>
</organism>
<sequence length="105" mass="11924">MVLIQQGIVKLCATDDSNLHDLALDMSDKFDKYWEDFDKINQILMFTVVLDPRCKIGFLEYCFQNTLGYDKTLVGLVRVLCWMDATEAGGGWVDTKTCVGFVMVV</sequence>
<evidence type="ECO:0000313" key="2">
    <source>
        <dbReference type="Proteomes" id="UP001062846"/>
    </source>
</evidence>
<keyword evidence="2" id="KW-1185">Reference proteome</keyword>
<dbReference type="Proteomes" id="UP001062846">
    <property type="component" value="Chromosome 1"/>
</dbReference>
<proteinExistence type="predicted"/>
<dbReference type="EMBL" id="CM046388">
    <property type="protein sequence ID" value="KAI8571809.1"/>
    <property type="molecule type" value="Genomic_DNA"/>
</dbReference>
<name>A0ACC0Q3G4_RHOML</name>
<accession>A0ACC0Q3G4</accession>
<gene>
    <name evidence="1" type="ORF">RHMOL_Rhmol01G0148000</name>
</gene>
<evidence type="ECO:0000313" key="1">
    <source>
        <dbReference type="EMBL" id="KAI8571809.1"/>
    </source>
</evidence>